<accession>A0A1W6MNI3</accession>
<dbReference type="PANTHER" id="PTHR34185:SF1">
    <property type="entry name" value="DIADENYLATE CYCLASE"/>
    <property type="match status" value="1"/>
</dbReference>
<comment type="similarity">
    <text evidence="10">Belongs to the adenylate cyclase family. DacA/CdaA subfamily.</text>
</comment>
<evidence type="ECO:0000256" key="6">
    <source>
        <dbReference type="ARBA" id="ARBA00022741"/>
    </source>
</evidence>
<evidence type="ECO:0000313" key="13">
    <source>
        <dbReference type="Proteomes" id="UP000193431"/>
    </source>
</evidence>
<feature type="domain" description="DAC" evidence="11">
    <location>
        <begin position="78"/>
        <end position="247"/>
    </location>
</feature>
<dbReference type="InterPro" id="IPR045585">
    <property type="entry name" value="CdaA_N"/>
</dbReference>
<dbReference type="GO" id="GO:0005524">
    <property type="term" value="F:ATP binding"/>
    <property type="evidence" value="ECO:0007669"/>
    <property type="project" value="UniProtKB-UniRule"/>
</dbReference>
<dbReference type="Pfam" id="PF19293">
    <property type="entry name" value="CdaA_N"/>
    <property type="match status" value="1"/>
</dbReference>
<dbReference type="Proteomes" id="UP000193431">
    <property type="component" value="Chromosome"/>
</dbReference>
<dbReference type="STRING" id="331648.BST97_14810"/>
<sequence>MELPSFRIYDLIDIVLFAVLIYYLYRLVKGTAAINIFIGIVIIYLFYEVTLFLEMEMLSKALGTFTGAGVFALIVVFQQEIRRFLLMLGSTNFTSRRKLLNQLKFFKNESETDDKVVDEIVKACKKMSATKTGALIGIKRDNSLDFVKSTGDAMDIKVNAPIIQSIFYKNSTLHDGALIIEGDRITATRVILPVSENREIPQRFGLRHRAAVGLTERSGAIAVIVSEETGQISLVHDGAFEGYTDTEQLATKIKKLLE</sequence>
<dbReference type="GO" id="GO:0004016">
    <property type="term" value="F:adenylate cyclase activity"/>
    <property type="evidence" value="ECO:0007669"/>
    <property type="project" value="UniProtKB-UniRule"/>
</dbReference>
<dbReference type="PIRSF" id="PIRSF004793">
    <property type="entry name" value="UCP004793"/>
    <property type="match status" value="1"/>
</dbReference>
<feature type="transmembrane region" description="Helical" evidence="10">
    <location>
        <begin position="58"/>
        <end position="77"/>
    </location>
</feature>
<comment type="subunit">
    <text evidence="10">Probably a homodimer.</text>
</comment>
<evidence type="ECO:0000256" key="4">
    <source>
        <dbReference type="ARBA" id="ARBA00022692"/>
    </source>
</evidence>
<comment type="function">
    <text evidence="10">Catalyzes the condensation of 2 ATP molecules into cyclic di-AMP (c-di-AMP), a second messenger used to regulate differing processes in different bacteria.</text>
</comment>
<evidence type="ECO:0000259" key="11">
    <source>
        <dbReference type="PROSITE" id="PS51794"/>
    </source>
</evidence>
<keyword evidence="5 10" id="KW-0548">Nucleotidyltransferase</keyword>
<dbReference type="SUPFAM" id="SSF143597">
    <property type="entry name" value="YojJ-like"/>
    <property type="match status" value="1"/>
</dbReference>
<dbReference type="Pfam" id="PF02457">
    <property type="entry name" value="DAC"/>
    <property type="match status" value="1"/>
</dbReference>
<dbReference type="InterPro" id="IPR036888">
    <property type="entry name" value="DNA_integrity_DisA_N_sf"/>
</dbReference>
<reference evidence="12 13" key="1">
    <citation type="submission" date="2016-11" db="EMBL/GenBank/DDBJ databases">
        <title>Trade-off between light-utilization and light-protection in marine flavobacteria.</title>
        <authorList>
            <person name="Kumagai Y."/>
        </authorList>
    </citation>
    <scope>NUCLEOTIDE SEQUENCE [LARGE SCALE GENOMIC DNA]</scope>
    <source>
        <strain evidence="12 13">JCM 13191</strain>
    </source>
</reference>
<dbReference type="OrthoDB" id="9807385at2"/>
<dbReference type="InterPro" id="IPR034701">
    <property type="entry name" value="CdaA"/>
</dbReference>
<keyword evidence="2 10" id="KW-1003">Cell membrane</keyword>
<dbReference type="InterPro" id="IPR014046">
    <property type="entry name" value="C-di-AMP_synthase"/>
</dbReference>
<gene>
    <name evidence="10" type="primary">dacA</name>
    <name evidence="12" type="ORF">BST97_14810</name>
</gene>
<keyword evidence="4 10" id="KW-0812">Transmembrane</keyword>
<dbReference type="EMBL" id="CP019344">
    <property type="protein sequence ID" value="ARN79151.1"/>
    <property type="molecule type" value="Genomic_DNA"/>
</dbReference>
<keyword evidence="6 10" id="KW-0547">Nucleotide-binding</keyword>
<feature type="transmembrane region" description="Helical" evidence="10">
    <location>
        <begin position="32"/>
        <end position="52"/>
    </location>
</feature>
<dbReference type="RefSeq" id="WP_085767956.1">
    <property type="nucleotide sequence ID" value="NZ_CP019344.1"/>
</dbReference>
<dbReference type="NCBIfam" id="TIGR00159">
    <property type="entry name" value="diadenylate cyclase CdaA"/>
    <property type="match status" value="1"/>
</dbReference>
<keyword evidence="8 10" id="KW-1133">Transmembrane helix</keyword>
<dbReference type="GO" id="GO:0006171">
    <property type="term" value="P:cAMP biosynthetic process"/>
    <property type="evidence" value="ECO:0007669"/>
    <property type="project" value="InterPro"/>
</dbReference>
<keyword evidence="7 10" id="KW-0067">ATP-binding</keyword>
<dbReference type="GO" id="GO:0106408">
    <property type="term" value="F:diadenylate cyclase activity"/>
    <property type="evidence" value="ECO:0007669"/>
    <property type="project" value="UniProtKB-EC"/>
</dbReference>
<evidence type="ECO:0000256" key="9">
    <source>
        <dbReference type="ARBA" id="ARBA00023136"/>
    </source>
</evidence>
<feature type="transmembrane region" description="Helical" evidence="10">
    <location>
        <begin position="6"/>
        <end position="25"/>
    </location>
</feature>
<proteinExistence type="inferred from homology"/>
<comment type="catalytic activity">
    <reaction evidence="1 10">
        <text>2 ATP = 3',3'-c-di-AMP + 2 diphosphate</text>
        <dbReference type="Rhea" id="RHEA:35655"/>
        <dbReference type="ChEBI" id="CHEBI:30616"/>
        <dbReference type="ChEBI" id="CHEBI:33019"/>
        <dbReference type="ChEBI" id="CHEBI:71500"/>
        <dbReference type="EC" id="2.7.7.85"/>
    </reaction>
</comment>
<keyword evidence="9 10" id="KW-0472">Membrane</keyword>
<dbReference type="PANTHER" id="PTHR34185">
    <property type="entry name" value="DIADENYLATE CYCLASE"/>
    <property type="match status" value="1"/>
</dbReference>
<name>A0A1W6MNI3_9FLAO</name>
<protein>
    <recommendedName>
        <fullName evidence="10">Diadenylate cyclase</fullName>
        <shortName evidence="10">DAC</shortName>
        <ecNumber evidence="10">2.7.7.85</ecNumber>
    </recommendedName>
    <alternativeName>
        <fullName evidence="10">Cyclic-di-AMP synthase</fullName>
        <shortName evidence="10">c-di-AMP synthase</shortName>
    </alternativeName>
</protein>
<evidence type="ECO:0000256" key="3">
    <source>
        <dbReference type="ARBA" id="ARBA00022679"/>
    </source>
</evidence>
<evidence type="ECO:0000256" key="1">
    <source>
        <dbReference type="ARBA" id="ARBA00000877"/>
    </source>
</evidence>
<evidence type="ECO:0000256" key="2">
    <source>
        <dbReference type="ARBA" id="ARBA00022475"/>
    </source>
</evidence>
<keyword evidence="13" id="KW-1185">Reference proteome</keyword>
<dbReference type="InterPro" id="IPR003390">
    <property type="entry name" value="DNA_integrity_scan_DisA_N"/>
</dbReference>
<evidence type="ECO:0000256" key="7">
    <source>
        <dbReference type="ARBA" id="ARBA00022840"/>
    </source>
</evidence>
<keyword evidence="3 10" id="KW-0808">Transferase</keyword>
<dbReference type="InterPro" id="IPR050338">
    <property type="entry name" value="DisA"/>
</dbReference>
<dbReference type="Gene3D" id="3.40.1700.10">
    <property type="entry name" value="DNA integrity scanning protein, DisA, N-terminal domain"/>
    <property type="match status" value="1"/>
</dbReference>
<dbReference type="AlphaFoldDB" id="A0A1W6MNI3"/>
<comment type="caution">
    <text evidence="10">Lacks conserved residue(s) required for the propagation of feature annotation.</text>
</comment>
<evidence type="ECO:0000256" key="5">
    <source>
        <dbReference type="ARBA" id="ARBA00022695"/>
    </source>
</evidence>
<organism evidence="12 13">
    <name type="scientific">Nonlabens spongiae</name>
    <dbReference type="NCBI Taxonomy" id="331648"/>
    <lineage>
        <taxon>Bacteria</taxon>
        <taxon>Pseudomonadati</taxon>
        <taxon>Bacteroidota</taxon>
        <taxon>Flavobacteriia</taxon>
        <taxon>Flavobacteriales</taxon>
        <taxon>Flavobacteriaceae</taxon>
        <taxon>Nonlabens</taxon>
    </lineage>
</organism>
<evidence type="ECO:0000256" key="10">
    <source>
        <dbReference type="HAMAP-Rule" id="MF_01499"/>
    </source>
</evidence>
<dbReference type="PROSITE" id="PS51794">
    <property type="entry name" value="DAC"/>
    <property type="match status" value="1"/>
</dbReference>
<evidence type="ECO:0000256" key="8">
    <source>
        <dbReference type="ARBA" id="ARBA00022989"/>
    </source>
</evidence>
<evidence type="ECO:0000313" key="12">
    <source>
        <dbReference type="EMBL" id="ARN79151.1"/>
    </source>
</evidence>
<dbReference type="EC" id="2.7.7.85" evidence="10"/>
<dbReference type="HAMAP" id="MF_01499">
    <property type="entry name" value="DacA"/>
    <property type="match status" value="1"/>
</dbReference>